<dbReference type="PANTHER" id="PTHR42953:SF1">
    <property type="entry name" value="METAL-BINDING PROTEIN HI_0362-RELATED"/>
    <property type="match status" value="1"/>
</dbReference>
<keyword evidence="5 7" id="KW-0732">Signal</keyword>
<dbReference type="GO" id="GO:0030001">
    <property type="term" value="P:metal ion transport"/>
    <property type="evidence" value="ECO:0007669"/>
    <property type="project" value="InterPro"/>
</dbReference>
<dbReference type="Gene3D" id="3.40.50.1980">
    <property type="entry name" value="Nitrogenase molybdenum iron protein domain"/>
    <property type="match status" value="2"/>
</dbReference>
<dbReference type="EMBL" id="CAGS01000372">
    <property type="protein sequence ID" value="CCF85009.1"/>
    <property type="molecule type" value="Genomic_DNA"/>
</dbReference>
<evidence type="ECO:0000256" key="6">
    <source>
        <dbReference type="RuleBase" id="RU003512"/>
    </source>
</evidence>
<name>I4EJZ7_9BACT</name>
<dbReference type="AlphaFoldDB" id="I4EJZ7"/>
<dbReference type="InterPro" id="IPR006129">
    <property type="entry name" value="AdhesinB"/>
</dbReference>
<dbReference type="PROSITE" id="PS51257">
    <property type="entry name" value="PROKAR_LIPOPROTEIN"/>
    <property type="match status" value="1"/>
</dbReference>
<dbReference type="RefSeq" id="WP_008479614.1">
    <property type="nucleotide sequence ID" value="NZ_CAGS01000372.1"/>
</dbReference>
<comment type="caution">
    <text evidence="8">The sequence shown here is derived from an EMBL/GenBank/DDBJ whole genome shotgun (WGS) entry which is preliminary data.</text>
</comment>
<keyword evidence="9" id="KW-1185">Reference proteome</keyword>
<dbReference type="OrthoDB" id="9810636at2"/>
<dbReference type="InterPro" id="IPR050492">
    <property type="entry name" value="Bact_metal-bind_prot9"/>
</dbReference>
<feature type="signal peptide" evidence="7">
    <location>
        <begin position="1"/>
        <end position="24"/>
    </location>
</feature>
<evidence type="ECO:0000256" key="2">
    <source>
        <dbReference type="ARBA" id="ARBA00011028"/>
    </source>
</evidence>
<organism evidence="8 9">
    <name type="scientific">Nitrolancea hollandica Lb</name>
    <dbReference type="NCBI Taxonomy" id="1129897"/>
    <lineage>
        <taxon>Bacteria</taxon>
        <taxon>Pseudomonadati</taxon>
        <taxon>Thermomicrobiota</taxon>
        <taxon>Thermomicrobia</taxon>
        <taxon>Sphaerobacterales</taxon>
        <taxon>Sphaerobacterineae</taxon>
        <taxon>Sphaerobacteraceae</taxon>
        <taxon>Nitrolancea</taxon>
    </lineage>
</organism>
<comment type="similarity">
    <text evidence="2 6">Belongs to the bacterial solute-binding protein 9 family.</text>
</comment>
<feature type="chain" id="PRO_5003689221" evidence="7">
    <location>
        <begin position="25"/>
        <end position="308"/>
    </location>
</feature>
<dbReference type="Proteomes" id="UP000004221">
    <property type="component" value="Unassembled WGS sequence"/>
</dbReference>
<evidence type="ECO:0000256" key="7">
    <source>
        <dbReference type="SAM" id="SignalP"/>
    </source>
</evidence>
<evidence type="ECO:0000256" key="3">
    <source>
        <dbReference type="ARBA" id="ARBA00022448"/>
    </source>
</evidence>
<accession>I4EJZ7</accession>
<dbReference type="PRINTS" id="PR00690">
    <property type="entry name" value="ADHESNFAMILY"/>
</dbReference>
<evidence type="ECO:0000313" key="9">
    <source>
        <dbReference type="Proteomes" id="UP000004221"/>
    </source>
</evidence>
<reference evidence="8 9" key="1">
    <citation type="journal article" date="2012" name="ISME J.">
        <title>Nitrification expanded: discovery, physiology and genomics of a nitrite-oxidizing bacterium from the phylum Chloroflexi.</title>
        <authorList>
            <person name="Sorokin D.Y."/>
            <person name="Lucker S."/>
            <person name="Vejmelkova D."/>
            <person name="Kostrikina N.A."/>
            <person name="Kleerebezem R."/>
            <person name="Rijpstra W.I."/>
            <person name="Damste J.S."/>
            <person name="Le Paslier D."/>
            <person name="Muyzer G."/>
            <person name="Wagner M."/>
            <person name="van Loosdrecht M.C."/>
            <person name="Daims H."/>
        </authorList>
    </citation>
    <scope>NUCLEOTIDE SEQUENCE [LARGE SCALE GENOMIC DNA]</scope>
    <source>
        <strain evidence="9">none</strain>
    </source>
</reference>
<evidence type="ECO:0000313" key="8">
    <source>
        <dbReference type="EMBL" id="CCF85009.1"/>
    </source>
</evidence>
<dbReference type="GO" id="GO:0046872">
    <property type="term" value="F:metal ion binding"/>
    <property type="evidence" value="ECO:0007669"/>
    <property type="project" value="UniProtKB-KW"/>
</dbReference>
<dbReference type="GO" id="GO:0007155">
    <property type="term" value="P:cell adhesion"/>
    <property type="evidence" value="ECO:0007669"/>
    <property type="project" value="InterPro"/>
</dbReference>
<evidence type="ECO:0000256" key="5">
    <source>
        <dbReference type="ARBA" id="ARBA00022729"/>
    </source>
</evidence>
<keyword evidence="3 6" id="KW-0813">Transport</keyword>
<keyword evidence="4" id="KW-0479">Metal-binding</keyword>
<comment type="subcellular location">
    <subcellularLocation>
        <location evidence="1">Cell envelope</location>
    </subcellularLocation>
</comment>
<protein>
    <submittedName>
        <fullName evidence="8">Periplasmic solute binding protein</fullName>
    </submittedName>
</protein>
<dbReference type="PANTHER" id="PTHR42953">
    <property type="entry name" value="HIGH-AFFINITY ZINC UPTAKE SYSTEM PROTEIN ZNUA-RELATED"/>
    <property type="match status" value="1"/>
</dbReference>
<dbReference type="InterPro" id="IPR006128">
    <property type="entry name" value="Lipoprotein_PsaA-like"/>
</dbReference>
<proteinExistence type="inferred from homology"/>
<dbReference type="Pfam" id="PF01297">
    <property type="entry name" value="ZnuA"/>
    <property type="match status" value="1"/>
</dbReference>
<sequence length="308" mass="32833">MARTIGRIGSTLALFTLLAIGLSACGGSSQPAASSAPIMGSTAAGASSGSKVKVVVTLPVFTSMVQAIGGDRVTVTSIVPPGVEAHTYQPTPSNVRDVADARVVFVNGAGLEEWLRPLIESAGGSRVPVYELSLGLTPVDGNPHFWLDPTDAARYAQRIAQGLSEHDLDGADLYRANAEKYTGEIRAFDDWAKGQIAEIPAERRKLVTFHDAYPYFASHFGLQLVGFVEKSPGREPSPQELTGLVNQIKAQQVPVIFAEPQFNPKLADTLANEAGIKVATLYSDTPPQGQGYLEMMRSNVQNVVEGLR</sequence>
<evidence type="ECO:0000256" key="4">
    <source>
        <dbReference type="ARBA" id="ARBA00022723"/>
    </source>
</evidence>
<dbReference type="PRINTS" id="PR00691">
    <property type="entry name" value="ADHESINB"/>
</dbReference>
<dbReference type="SUPFAM" id="SSF53807">
    <property type="entry name" value="Helical backbone' metal receptor"/>
    <property type="match status" value="1"/>
</dbReference>
<dbReference type="GO" id="GO:0030313">
    <property type="term" value="C:cell envelope"/>
    <property type="evidence" value="ECO:0007669"/>
    <property type="project" value="UniProtKB-SubCell"/>
</dbReference>
<evidence type="ECO:0000256" key="1">
    <source>
        <dbReference type="ARBA" id="ARBA00004196"/>
    </source>
</evidence>
<gene>
    <name evidence="8" type="ORF">NITHO_4330004</name>
</gene>
<dbReference type="InterPro" id="IPR006127">
    <property type="entry name" value="ZnuA-like"/>
</dbReference>